<dbReference type="InterPro" id="IPR056884">
    <property type="entry name" value="NPHP3-like_N"/>
</dbReference>
<dbReference type="STRING" id="576137.A0A1L7XN95"/>
<keyword evidence="5" id="KW-1185">Reference proteome</keyword>
<dbReference type="InterPro" id="IPR031359">
    <property type="entry name" value="NACHT_N"/>
</dbReference>
<feature type="compositionally biased region" description="Polar residues" evidence="2">
    <location>
        <begin position="41"/>
        <end position="53"/>
    </location>
</feature>
<dbReference type="Pfam" id="PF24883">
    <property type="entry name" value="NPHP3_N"/>
    <property type="match status" value="1"/>
</dbReference>
<feature type="region of interest" description="Disordered" evidence="2">
    <location>
        <begin position="1"/>
        <end position="91"/>
    </location>
</feature>
<dbReference type="Proteomes" id="UP000184330">
    <property type="component" value="Unassembled WGS sequence"/>
</dbReference>
<keyword evidence="1" id="KW-0677">Repeat</keyword>
<dbReference type="PANTHER" id="PTHR10039">
    <property type="entry name" value="AMELOGENIN"/>
    <property type="match status" value="1"/>
</dbReference>
<dbReference type="Gene3D" id="3.40.50.300">
    <property type="entry name" value="P-loop containing nucleotide triphosphate hydrolases"/>
    <property type="match status" value="1"/>
</dbReference>
<dbReference type="SUPFAM" id="SSF52540">
    <property type="entry name" value="P-loop containing nucleoside triphosphate hydrolases"/>
    <property type="match status" value="1"/>
</dbReference>
<dbReference type="InterPro" id="IPR027417">
    <property type="entry name" value="P-loop_NTPase"/>
</dbReference>
<reference evidence="4 5" key="1">
    <citation type="submission" date="2016-03" db="EMBL/GenBank/DDBJ databases">
        <authorList>
            <person name="Ploux O."/>
        </authorList>
    </citation>
    <scope>NUCLEOTIDE SEQUENCE [LARGE SCALE GENOMIC DNA]</scope>
    <source>
        <strain evidence="4 5">UAMH 11012</strain>
    </source>
</reference>
<dbReference type="AlphaFoldDB" id="A0A1L7XN95"/>
<dbReference type="OrthoDB" id="4772757at2759"/>
<protein>
    <recommendedName>
        <fullName evidence="3">NACHT domain-containing protein</fullName>
    </recommendedName>
</protein>
<dbReference type="EMBL" id="FJOG01000037">
    <property type="protein sequence ID" value="CZR66406.1"/>
    <property type="molecule type" value="Genomic_DNA"/>
</dbReference>
<organism evidence="4 5">
    <name type="scientific">Phialocephala subalpina</name>
    <dbReference type="NCBI Taxonomy" id="576137"/>
    <lineage>
        <taxon>Eukaryota</taxon>
        <taxon>Fungi</taxon>
        <taxon>Dikarya</taxon>
        <taxon>Ascomycota</taxon>
        <taxon>Pezizomycotina</taxon>
        <taxon>Leotiomycetes</taxon>
        <taxon>Helotiales</taxon>
        <taxon>Mollisiaceae</taxon>
        <taxon>Phialocephala</taxon>
        <taxon>Phialocephala fortinii species complex</taxon>
    </lineage>
</organism>
<dbReference type="SUPFAM" id="SSF48403">
    <property type="entry name" value="Ankyrin repeat"/>
    <property type="match status" value="1"/>
</dbReference>
<gene>
    <name evidence="4" type="ORF">PAC_16307</name>
</gene>
<feature type="region of interest" description="Disordered" evidence="2">
    <location>
        <begin position="121"/>
        <end position="140"/>
    </location>
</feature>
<dbReference type="InterPro" id="IPR036770">
    <property type="entry name" value="Ankyrin_rpt-contain_sf"/>
</dbReference>
<dbReference type="Gene3D" id="1.25.40.20">
    <property type="entry name" value="Ankyrin repeat-containing domain"/>
    <property type="match status" value="1"/>
</dbReference>
<dbReference type="PROSITE" id="PS50837">
    <property type="entry name" value="NACHT"/>
    <property type="match status" value="1"/>
</dbReference>
<dbReference type="InterPro" id="IPR007111">
    <property type="entry name" value="NACHT_NTPase"/>
</dbReference>
<feature type="compositionally biased region" description="Polar residues" evidence="2">
    <location>
        <begin position="71"/>
        <end position="80"/>
    </location>
</feature>
<sequence>MGNQAEHPKRGFFSKLRDKVTGGRQKLGKSPPDPPDPPIESANNMKPGSSSNPMDIEAPTDPQPRLVNASKAITSGQSAVGPTESKEDEKLDLPPISDLWDEAYRKLPNRLVKDYEQMLKDASGGGQMPTETGQRRDQMQKLAEGRRNEIESGQWKIPLIGGHEFAVRDLIGPVVSITTWAKDYVGDAVSSSPPASIVWAGVCLLLPLLLNPSHQEASRLKGLDTIAGIIGECSLREAIYYRRYELPSEGKKAQRASRPEHETYRSDIKAVYEMILTFQAKYVCFLSGMTAERWIQDTTKWQDWEKMIGDIVKQNDKLRNTDSAWNLYTDQENWEMQVEQHKQRLDMLSHIKAETSRLVELISNGQVDTKRSELLRWLQDGGKADPADLKTVASNRRGDLDTGRWLIDGSVFDAWKSRPRSFLWLRGKAGSGKSVLSATVADHLHQTYKDDPYTAVAYFFIGYDEVNTHSYTNLTRALMAQLFSQRPNTPPSLNDLRSYYESGKQPERRVLEATLRSVSQGFKDTYLIIDGLDECPNPEDTHIKTSKTKIRHRDHLLALVNAIRGWALDSVHLLVASRPNRDIELALDMRSTHSETWQKSIDLDRDMQQQDDISIFINSELEMNTFASLRPDTKEDIKRTLIKRSSGMFQYVALQFDRFKEEVPLTEGKVDKILKELPSDLYNTYDIAFLRIPSSQRQQAIRALTWIAFSPEPFTVAQLAETVLVPLASEAIMAENDEAEVDYSAPLYDKADRYPDPHDVLRLLRGLLTVRDSSASFIIYGGELRQGTGWVDYIDAETRRKQRFLALTHFSLLEYMTSAVILTKGTPISEFALDRTLAEWQIADACLRYHIHASTSTSLANYSRGDIFHKEFPLVIHMRDVVLDLVERTRHENWPHRIRRLVEQLYLAGGRPWLWFNAVIYTELYEYPLCCVADRCFEQTLAVLIGTGVTDTEELRTALTQACYSSWELGIRVLVEAGADMFKHGNATCCVFDASIICGDNTSARCLLAVSDFLSRCREAGYFPLSTIASTGNIYSYHDIVSALLDAGIGLNEHPPGSLPIIHAAVALGDQNGLEHVLSLGADVHIRDDYFGNALQCAVAIGNVKAVEILLRYRAVLDSPDGKVGIGSGSKDPMSGKDRIRPETWEGLLEIVSRGSGFEESSQNSKDAVVQRLIAAQDVFGTPSRDGITSIDEASKSYALKFSEAIEEIGLRKGSPRVRWEVLRGWEGQAEVYPQFHMF</sequence>
<evidence type="ECO:0000256" key="2">
    <source>
        <dbReference type="SAM" id="MobiDB-lite"/>
    </source>
</evidence>
<proteinExistence type="predicted"/>
<feature type="domain" description="NACHT" evidence="3">
    <location>
        <begin position="421"/>
        <end position="580"/>
    </location>
</feature>
<evidence type="ECO:0000256" key="1">
    <source>
        <dbReference type="ARBA" id="ARBA00022737"/>
    </source>
</evidence>
<evidence type="ECO:0000313" key="5">
    <source>
        <dbReference type="Proteomes" id="UP000184330"/>
    </source>
</evidence>
<name>A0A1L7XN95_9HELO</name>
<dbReference type="Pfam" id="PF17100">
    <property type="entry name" value="NACHT_N"/>
    <property type="match status" value="1"/>
</dbReference>
<accession>A0A1L7XN95</accession>
<evidence type="ECO:0000259" key="3">
    <source>
        <dbReference type="PROSITE" id="PS50837"/>
    </source>
</evidence>
<dbReference type="PANTHER" id="PTHR10039:SF16">
    <property type="entry name" value="GPI INOSITOL-DEACYLASE"/>
    <property type="match status" value="1"/>
</dbReference>
<evidence type="ECO:0000313" key="4">
    <source>
        <dbReference type="EMBL" id="CZR66406.1"/>
    </source>
</evidence>